<dbReference type="InterPro" id="IPR045338">
    <property type="entry name" value="DUF6535"/>
</dbReference>
<reference evidence="8" key="1">
    <citation type="submission" date="2020-05" db="EMBL/GenBank/DDBJ databases">
        <title>Mycena genomes resolve the evolution of fungal bioluminescence.</title>
        <authorList>
            <person name="Tsai I.J."/>
        </authorList>
    </citation>
    <scope>NUCLEOTIDE SEQUENCE</scope>
    <source>
        <strain evidence="8">160909Yilan</strain>
    </source>
</reference>
<name>A0A8H6YZW8_9AGAR</name>
<feature type="domain" description="Glycosyl hydrolase family 13 catalytic" evidence="7">
    <location>
        <begin position="1003"/>
        <end position="1382"/>
    </location>
</feature>
<keyword evidence="6" id="KW-1133">Transmembrane helix</keyword>
<feature type="transmembrane region" description="Helical" evidence="6">
    <location>
        <begin position="229"/>
        <end position="247"/>
    </location>
</feature>
<dbReference type="GO" id="GO:0016787">
    <property type="term" value="F:hydrolase activity"/>
    <property type="evidence" value="ECO:0007669"/>
    <property type="project" value="UniProtKB-KW"/>
</dbReference>
<dbReference type="PANTHER" id="PTHR10357:SF215">
    <property type="entry name" value="ALPHA-AMYLASE 1"/>
    <property type="match status" value="1"/>
</dbReference>
<dbReference type="PANTHER" id="PTHR10357">
    <property type="entry name" value="ALPHA-AMYLASE FAMILY MEMBER"/>
    <property type="match status" value="1"/>
</dbReference>
<dbReference type="Pfam" id="PF00128">
    <property type="entry name" value="Alpha-amylase"/>
    <property type="match status" value="1"/>
</dbReference>
<dbReference type="GO" id="GO:0046872">
    <property type="term" value="F:metal ion binding"/>
    <property type="evidence" value="ECO:0007669"/>
    <property type="project" value="UniProtKB-KW"/>
</dbReference>
<evidence type="ECO:0000256" key="3">
    <source>
        <dbReference type="ARBA" id="ARBA00022723"/>
    </source>
</evidence>
<feature type="transmembrane region" description="Helical" evidence="6">
    <location>
        <begin position="254"/>
        <end position="278"/>
    </location>
</feature>
<evidence type="ECO:0000256" key="6">
    <source>
        <dbReference type="SAM" id="Phobius"/>
    </source>
</evidence>
<feature type="compositionally biased region" description="Gly residues" evidence="5">
    <location>
        <begin position="1562"/>
        <end position="1574"/>
    </location>
</feature>
<feature type="compositionally biased region" description="Low complexity" evidence="5">
    <location>
        <begin position="1496"/>
        <end position="1508"/>
    </location>
</feature>
<dbReference type="EMBL" id="JACAZH010000005">
    <property type="protein sequence ID" value="KAF7367831.1"/>
    <property type="molecule type" value="Genomic_DNA"/>
</dbReference>
<evidence type="ECO:0000256" key="5">
    <source>
        <dbReference type="SAM" id="MobiDB-lite"/>
    </source>
</evidence>
<gene>
    <name evidence="8" type="ORF">MSAN_00847500</name>
</gene>
<accession>A0A8H6YZW8</accession>
<dbReference type="InterPro" id="IPR006047">
    <property type="entry name" value="GH13_cat_dom"/>
</dbReference>
<dbReference type="OrthoDB" id="3031928at2759"/>
<feature type="compositionally biased region" description="Polar residues" evidence="5">
    <location>
        <begin position="1"/>
        <end position="12"/>
    </location>
</feature>
<evidence type="ECO:0000256" key="2">
    <source>
        <dbReference type="ARBA" id="ARBA00008061"/>
    </source>
</evidence>
<evidence type="ECO:0000259" key="7">
    <source>
        <dbReference type="SMART" id="SM00642"/>
    </source>
</evidence>
<dbReference type="Pfam" id="PF20153">
    <property type="entry name" value="DUF6535"/>
    <property type="match status" value="1"/>
</dbReference>
<dbReference type="InterPro" id="IPR017853">
    <property type="entry name" value="GH"/>
</dbReference>
<dbReference type="Gene3D" id="3.20.20.80">
    <property type="entry name" value="Glycosidases"/>
    <property type="match status" value="1"/>
</dbReference>
<comment type="similarity">
    <text evidence="2">Belongs to the glycosyl hydrolase 13 family.</text>
</comment>
<dbReference type="Proteomes" id="UP000623467">
    <property type="component" value="Unassembled WGS sequence"/>
</dbReference>
<protein>
    <submittedName>
        <fullName evidence="8">Glycoside hydrolase family 13 protein</fullName>
    </submittedName>
</protein>
<proteinExistence type="inferred from homology"/>
<feature type="transmembrane region" description="Helical" evidence="6">
    <location>
        <begin position="166"/>
        <end position="184"/>
    </location>
</feature>
<feature type="region of interest" description="Disordered" evidence="5">
    <location>
        <begin position="1495"/>
        <end position="1531"/>
    </location>
</feature>
<feature type="compositionally biased region" description="Gly residues" evidence="5">
    <location>
        <begin position="1509"/>
        <end position="1525"/>
    </location>
</feature>
<keyword evidence="6" id="KW-0812">Transmembrane</keyword>
<evidence type="ECO:0000256" key="4">
    <source>
        <dbReference type="ARBA" id="ARBA00022729"/>
    </source>
</evidence>
<evidence type="ECO:0000256" key="1">
    <source>
        <dbReference type="ARBA" id="ARBA00001913"/>
    </source>
</evidence>
<feature type="region of interest" description="Disordered" evidence="5">
    <location>
        <begin position="1556"/>
        <end position="1592"/>
    </location>
</feature>
<dbReference type="GO" id="GO:0005975">
    <property type="term" value="P:carbohydrate metabolic process"/>
    <property type="evidence" value="ECO:0007669"/>
    <property type="project" value="InterPro"/>
</dbReference>
<dbReference type="SUPFAM" id="SSF51445">
    <property type="entry name" value="(Trans)glycosidases"/>
    <property type="match status" value="1"/>
</dbReference>
<comment type="caution">
    <text evidence="8">The sequence shown here is derived from an EMBL/GenBank/DDBJ whole genome shotgun (WGS) entry which is preliminary data.</text>
</comment>
<keyword evidence="3" id="KW-0479">Metal-binding</keyword>
<evidence type="ECO:0000313" key="8">
    <source>
        <dbReference type="EMBL" id="KAF7367831.1"/>
    </source>
</evidence>
<feature type="compositionally biased region" description="Gly residues" evidence="5">
    <location>
        <begin position="1583"/>
        <end position="1592"/>
    </location>
</feature>
<keyword evidence="8" id="KW-0378">Hydrolase</keyword>
<dbReference type="InterPro" id="IPR013780">
    <property type="entry name" value="Glyco_hydro_b"/>
</dbReference>
<organism evidence="8 9">
    <name type="scientific">Mycena sanguinolenta</name>
    <dbReference type="NCBI Taxonomy" id="230812"/>
    <lineage>
        <taxon>Eukaryota</taxon>
        <taxon>Fungi</taxon>
        <taxon>Dikarya</taxon>
        <taxon>Basidiomycota</taxon>
        <taxon>Agaricomycotina</taxon>
        <taxon>Agaricomycetes</taxon>
        <taxon>Agaricomycetidae</taxon>
        <taxon>Agaricales</taxon>
        <taxon>Marasmiineae</taxon>
        <taxon>Mycenaceae</taxon>
        <taxon>Mycena</taxon>
    </lineage>
</organism>
<comment type="cofactor">
    <cofactor evidence="1">
        <name>Ca(2+)</name>
        <dbReference type="ChEBI" id="CHEBI:29108"/>
    </cofactor>
</comment>
<evidence type="ECO:0000313" key="9">
    <source>
        <dbReference type="Proteomes" id="UP000623467"/>
    </source>
</evidence>
<sequence>MHSFPRTPTNTLEPLEPLSRGLGDVSHPQDESTRPQASWVFFPGRDGQPKPISDAGPYTATDNEESCTALWSIYVGEAEKYDTALVQSWKADMEGMLIFSGLFSASLTAFIIESYKTLRPDPGDLTVAAISQLSKQLTAMAAGGSLPEQTPSPFQPAVTSLVCNSLWFVSLALSLICALLATLVEQWAREFLHKTDMRPSPTRRARVFSFLYFGLKRFRMHALVNAIPFLLHSSLLLFFAGLVVFLIPVNRIIVYIMAGASFVFVVLYVVLTGLPVVYLDCPYHTPLSAPLWSLLLKIRGVFSRGRTADTAKTMTACVLERAMEEPDDRDQRTLWWTLQSLTDDTELLPFVETIPDVIYGAKGFRKSKDALFIPLLGDLETPSPLVTRICNLIAGADDLRLDDPLRARRQAAGFKALWALAMIPVSSQKRFDTSSIEAFFRDVGSDPLRNTTLLALQYQKVQWIRHVVFTLRNTLQIWHVQAAYSKQKTIPTIERLVNFVLELEAPGILPHDALGPLDPILLQRLRMGLASGSLAHTKIAVNSLVELVDWTTLHVGIVISFLKRALALPNVDPFEPLATCSQIIGKLDFGSSENPLVPWSFSDFHFKNLTQVLESHALEMESVVVHKVDILMRIAFRLLPFSSTSTIRSYVNYLYHRTSKDAVLYAVQDCDMRILSRAFCHQLGRYSRSGLYQNPLWTRLSHAIVVLIGVYSPLSHASRFADDVLAIVNEDTADRTVSPSNFTAIVHAVKTLRGLEELAIEIGSLLSRFALLQPRRDMFAEAQVRKLCQHELLRPHCPLFLPEGTNLAIAGESIQAEIFNQYLRSLASLLHHSILQPWIAHPAVIAFDLFATVGCAKTVIWKRLSPEAQDQFCGAVLRFVEHLAKNFTNMDVDRRLVRLAEAMWRSPIFWRVDEGGPIVNPNLCDWEASAVDALIEALLLYKRFATEASIGTAVSDAVLSWITDPVCEAPCFPPPLAVLFALVLVSPVFAASAADWASRSIYQLVTDRFATSNDSATACDTSLRTYCGGTWTGIANHLDYIQDMGFDAVWISPLPLNLDGTAYWLTDLDTLNPHFGTADDLKNLSNALHTRGMYLMLDVVVNHYAGNPQNTTPSALDLFDIDYPALLPFGTESDFHPQGFITDYTNQTEVEQCWLGDEKLPLPDIDTEDEDVVDTLYQWIKDTVAEYAIDGVRIDTVKHIRHDFWPGYAASAGVFTLGEVESDDPTYVASYLDVLDGVLDYPAYYKLIAAFSSPSGNLSALSNAPTVQSVAPASSSSSSSSASSSSRPLLTAAFIENHDQPRFPSLTSDIALRKNALVWPFVGDGMPTMYYGQEQGYEGGADPANREALWLSAYPNTKPGYRGEFELSEYPGTHSSIVALLRFPASHHNFILLPVSVFFTVTVIIFLPSSHFPACLLALLQTMQLNQPIQAHWITQPDPRTLMLSKPPLLTLLTNVGTNESTAQPWWTIPAGLYKPGTTLVDVLACRAVVVGGAGASADGGSTSASASGSGGGGARGQGNGGDGGETLVSAQGGMPQVLVPASMLSQGSGGVCPALATGARSGSGGGSGSGGRAGEGEEGRGGEGAGGVGDVGGCGGVVVERERGVDLVGASNGRRPFCRL</sequence>
<dbReference type="SMART" id="SM00642">
    <property type="entry name" value="Aamy"/>
    <property type="match status" value="1"/>
</dbReference>
<keyword evidence="6" id="KW-0472">Membrane</keyword>
<dbReference type="CDD" id="cd11319">
    <property type="entry name" value="AmyAc_euk_AmyA"/>
    <property type="match status" value="1"/>
</dbReference>
<dbReference type="Gene3D" id="2.60.40.1180">
    <property type="entry name" value="Golgi alpha-mannosidase II"/>
    <property type="match status" value="1"/>
</dbReference>
<keyword evidence="9" id="KW-1185">Reference proteome</keyword>
<keyword evidence="4" id="KW-0732">Signal</keyword>
<feature type="region of interest" description="Disordered" evidence="5">
    <location>
        <begin position="1"/>
        <end position="60"/>
    </location>
</feature>